<dbReference type="PANTHER" id="PTHR20930:SF0">
    <property type="entry name" value="PROTEIN ILRUN"/>
    <property type="match status" value="1"/>
</dbReference>
<feature type="chain" id="PRO_5005513881" description="Nbr1 FW domain-containing protein" evidence="1">
    <location>
        <begin position="22"/>
        <end position="165"/>
    </location>
</feature>
<gene>
    <name evidence="3" type="ORF">ATC1_1276</name>
</gene>
<reference evidence="3" key="1">
    <citation type="journal article" date="2015" name="Genome Announc.">
        <title>Draft Genome Sequence of Anaerolineae Strain TC1, a Novel Isolate from a Methanogenic Wastewater Treatment System.</title>
        <authorList>
            <person name="Matsuura N."/>
            <person name="Tourlousse D.M."/>
            <person name="Sun L."/>
            <person name="Toyonaga M."/>
            <person name="Kuroda K."/>
            <person name="Ohashi A."/>
            <person name="Cruz R."/>
            <person name="Yamaguchi T."/>
            <person name="Sekiguchi Y."/>
        </authorList>
    </citation>
    <scope>NUCLEOTIDE SEQUENCE [LARGE SCALE GENOMIC DNA]</scope>
    <source>
        <strain evidence="3">TC1</strain>
    </source>
</reference>
<organism evidence="3">
    <name type="scientific">Flexilinea flocculi</name>
    <dbReference type="NCBI Taxonomy" id="1678840"/>
    <lineage>
        <taxon>Bacteria</taxon>
        <taxon>Bacillati</taxon>
        <taxon>Chloroflexota</taxon>
        <taxon>Anaerolineae</taxon>
        <taxon>Anaerolineales</taxon>
        <taxon>Anaerolineaceae</taxon>
        <taxon>Flexilinea</taxon>
    </lineage>
</organism>
<dbReference type="RefSeq" id="WP_062278081.1">
    <property type="nucleotide sequence ID" value="NZ_DF968180.1"/>
</dbReference>
<dbReference type="STRING" id="1678840.ATC1_1276"/>
<keyword evidence="4" id="KW-1185">Reference proteome</keyword>
<dbReference type="CDD" id="cd14947">
    <property type="entry name" value="NBR1_like"/>
    <property type="match status" value="1"/>
</dbReference>
<dbReference type="InterPro" id="IPR013783">
    <property type="entry name" value="Ig-like_fold"/>
</dbReference>
<evidence type="ECO:0000259" key="2">
    <source>
        <dbReference type="Pfam" id="PF16158"/>
    </source>
</evidence>
<dbReference type="Proteomes" id="UP000053370">
    <property type="component" value="Unassembled WGS sequence"/>
</dbReference>
<dbReference type="PROSITE" id="PS51257">
    <property type="entry name" value="PROKAR_LIPOPROTEIN"/>
    <property type="match status" value="1"/>
</dbReference>
<dbReference type="OrthoDB" id="166850at2"/>
<feature type="domain" description="Nbr1 FW" evidence="2">
    <location>
        <begin position="67"/>
        <end position="164"/>
    </location>
</feature>
<evidence type="ECO:0000313" key="3">
    <source>
        <dbReference type="EMBL" id="GAP39546.1"/>
    </source>
</evidence>
<accession>A0A0K8PA81</accession>
<evidence type="ECO:0000313" key="4">
    <source>
        <dbReference type="Proteomes" id="UP000053370"/>
    </source>
</evidence>
<keyword evidence="1" id="KW-0732">Signal</keyword>
<evidence type="ECO:0000256" key="1">
    <source>
        <dbReference type="SAM" id="SignalP"/>
    </source>
</evidence>
<dbReference type="AlphaFoldDB" id="A0A0K8PA81"/>
<sequence length="165" mass="18508">MIRTIKTFMFLTIISFCFFFSSCTPKITETPTVIPTAMLPTRIAATLEPVEIETDCVNSFYYLDDVNYQDGTEVEAGSVFLKEWEVQNNGSCDWNEKYRLRFVSGDQMGAPDSVPIPSVIVGSKGKLSVELQAPKEPGTYRSVWKAFGSDNRSFGETVYVEIVVK</sequence>
<dbReference type="InterPro" id="IPR032350">
    <property type="entry name" value="Nbr1_FW"/>
</dbReference>
<proteinExistence type="predicted"/>
<dbReference type="Pfam" id="PF16158">
    <property type="entry name" value="N_BRCA1_IG"/>
    <property type="match status" value="1"/>
</dbReference>
<dbReference type="PANTHER" id="PTHR20930">
    <property type="entry name" value="OVARIAN CARCINOMA ANTIGEN CA125-RELATED"/>
    <property type="match status" value="1"/>
</dbReference>
<dbReference type="EMBL" id="DF968180">
    <property type="protein sequence ID" value="GAP39546.1"/>
    <property type="molecule type" value="Genomic_DNA"/>
</dbReference>
<name>A0A0K8PA81_9CHLR</name>
<protein>
    <recommendedName>
        <fullName evidence="2">Nbr1 FW domain-containing protein</fullName>
    </recommendedName>
</protein>
<feature type="signal peptide" evidence="1">
    <location>
        <begin position="1"/>
        <end position="21"/>
    </location>
</feature>
<dbReference type="Gene3D" id="2.60.40.10">
    <property type="entry name" value="Immunoglobulins"/>
    <property type="match status" value="1"/>
</dbReference>